<gene>
    <name evidence="1" type="ORF">PAUR_b1214</name>
</gene>
<dbReference type="InterPro" id="IPR002347">
    <property type="entry name" value="SDR_fam"/>
</dbReference>
<comment type="caution">
    <text evidence="1">The sequence shown here is derived from an EMBL/GenBank/DDBJ whole genome shotgun (WGS) entry which is preliminary data.</text>
</comment>
<reference evidence="1 2" key="1">
    <citation type="submission" date="2015-03" db="EMBL/GenBank/DDBJ databases">
        <title>Genome sequence of Pseudoalteromonas aurantia.</title>
        <authorList>
            <person name="Xie B.-B."/>
            <person name="Rong J.-C."/>
            <person name="Qin Q.-L."/>
            <person name="Zhang Y.-Z."/>
        </authorList>
    </citation>
    <scope>NUCLEOTIDE SEQUENCE [LARGE SCALE GENOMIC DNA]</scope>
    <source>
        <strain evidence="1 2">208</strain>
    </source>
</reference>
<evidence type="ECO:0008006" key="3">
    <source>
        <dbReference type="Google" id="ProtNLM"/>
    </source>
</evidence>
<evidence type="ECO:0000313" key="2">
    <source>
        <dbReference type="Proteomes" id="UP000615755"/>
    </source>
</evidence>
<protein>
    <recommendedName>
        <fullName evidence="3">Short-chain dehydrogenase</fullName>
    </recommendedName>
</protein>
<dbReference type="SUPFAM" id="SSF51735">
    <property type="entry name" value="NAD(P)-binding Rossmann-fold domains"/>
    <property type="match status" value="1"/>
</dbReference>
<organism evidence="1 2">
    <name type="scientific">Pseudoalteromonas aurantia 208</name>
    <dbReference type="NCBI Taxonomy" id="1314867"/>
    <lineage>
        <taxon>Bacteria</taxon>
        <taxon>Pseudomonadati</taxon>
        <taxon>Pseudomonadota</taxon>
        <taxon>Gammaproteobacteria</taxon>
        <taxon>Alteromonadales</taxon>
        <taxon>Pseudoalteromonadaceae</taxon>
        <taxon>Pseudoalteromonas</taxon>
    </lineage>
</organism>
<evidence type="ECO:0000313" key="1">
    <source>
        <dbReference type="EMBL" id="MBE0371050.1"/>
    </source>
</evidence>
<dbReference type="InterPro" id="IPR036291">
    <property type="entry name" value="NAD(P)-bd_dom_sf"/>
</dbReference>
<dbReference type="Proteomes" id="UP000615755">
    <property type="component" value="Unassembled WGS sequence"/>
</dbReference>
<dbReference type="InterPro" id="IPR052184">
    <property type="entry name" value="SDR_enzymes"/>
</dbReference>
<dbReference type="Pfam" id="PF00106">
    <property type="entry name" value="adh_short"/>
    <property type="match status" value="1"/>
</dbReference>
<name>A0ABR9EJ67_9GAMM</name>
<proteinExistence type="predicted"/>
<keyword evidence="2" id="KW-1185">Reference proteome</keyword>
<accession>A0ABR9EJ67</accession>
<dbReference type="EMBL" id="AQGV01000015">
    <property type="protein sequence ID" value="MBE0371050.1"/>
    <property type="molecule type" value="Genomic_DNA"/>
</dbReference>
<dbReference type="PANTHER" id="PTHR45458">
    <property type="entry name" value="SHORT-CHAIN DEHYDROGENASE/REDUCTASE SDR"/>
    <property type="match status" value="1"/>
</dbReference>
<dbReference type="RefSeq" id="WP_192510182.1">
    <property type="nucleotide sequence ID" value="NZ_AQGV01000015.1"/>
</dbReference>
<sequence>MQDNHIVIGASAAIAQAFIKLQRQKEPTSSLYSISQKSLVEQDENHHHITCDYNEQSIESAVQQLSEVLKSIKSITIFTGQLHNSEFSPEKKLEDFSLAYFDWLFRANAATPLLWLKYLAPHLSKINHPCIVTCLSARVASITENELGGWYSYRASKAALNMMVKTAAIELKRRAKTTKLVLFHPGTTDTPLSEPFQKNVPKGKLFTPMFVAQQLSHVIDTRVIDGDVDYIDWQGHTISW</sequence>
<dbReference type="Gene3D" id="3.40.50.720">
    <property type="entry name" value="NAD(P)-binding Rossmann-like Domain"/>
    <property type="match status" value="1"/>
</dbReference>
<dbReference type="PANTHER" id="PTHR45458:SF1">
    <property type="entry name" value="SHORT CHAIN DEHYDROGENASE"/>
    <property type="match status" value="1"/>
</dbReference>